<organism evidence="2">
    <name type="scientific">Tanacetum cinerariifolium</name>
    <name type="common">Dalmatian daisy</name>
    <name type="synonym">Chrysanthemum cinerariifolium</name>
    <dbReference type="NCBI Taxonomy" id="118510"/>
    <lineage>
        <taxon>Eukaryota</taxon>
        <taxon>Viridiplantae</taxon>
        <taxon>Streptophyta</taxon>
        <taxon>Embryophyta</taxon>
        <taxon>Tracheophyta</taxon>
        <taxon>Spermatophyta</taxon>
        <taxon>Magnoliopsida</taxon>
        <taxon>eudicotyledons</taxon>
        <taxon>Gunneridae</taxon>
        <taxon>Pentapetalae</taxon>
        <taxon>asterids</taxon>
        <taxon>campanulids</taxon>
        <taxon>Asterales</taxon>
        <taxon>Asteraceae</taxon>
        <taxon>Asteroideae</taxon>
        <taxon>Anthemideae</taxon>
        <taxon>Anthemidinae</taxon>
        <taxon>Tanacetum</taxon>
    </lineage>
</organism>
<feature type="non-terminal residue" evidence="2">
    <location>
        <position position="89"/>
    </location>
</feature>
<accession>A0A699TDS5</accession>
<sequence length="89" mass="9914">MNNVVMDDVVEGVNRGCNGSEGAKKESKDMDECLGTRDNNNGLSPVQIGIKDGRDVVLFDEELVEEGSKKWKLTLCGYFVGYKMTYMEL</sequence>
<protein>
    <submittedName>
        <fullName evidence="2">DUF4283 domain-containing protein</fullName>
    </submittedName>
</protein>
<dbReference type="AlphaFoldDB" id="A0A699TDS5"/>
<comment type="caution">
    <text evidence="2">The sequence shown here is derived from an EMBL/GenBank/DDBJ whole genome shotgun (WGS) entry which is preliminary data.</text>
</comment>
<feature type="region of interest" description="Disordered" evidence="1">
    <location>
        <begin position="17"/>
        <end position="38"/>
    </location>
</feature>
<evidence type="ECO:0000256" key="1">
    <source>
        <dbReference type="SAM" id="MobiDB-lite"/>
    </source>
</evidence>
<feature type="compositionally biased region" description="Basic and acidic residues" evidence="1">
    <location>
        <begin position="22"/>
        <end position="35"/>
    </location>
</feature>
<reference evidence="2" key="1">
    <citation type="journal article" date="2019" name="Sci. Rep.">
        <title>Draft genome of Tanacetum cinerariifolium, the natural source of mosquito coil.</title>
        <authorList>
            <person name="Yamashiro T."/>
            <person name="Shiraishi A."/>
            <person name="Satake H."/>
            <person name="Nakayama K."/>
        </authorList>
    </citation>
    <scope>NUCLEOTIDE SEQUENCE</scope>
</reference>
<dbReference type="EMBL" id="BKCJ011233486">
    <property type="protein sequence ID" value="GFD07743.1"/>
    <property type="molecule type" value="Genomic_DNA"/>
</dbReference>
<gene>
    <name evidence="2" type="ORF">Tci_879712</name>
</gene>
<name>A0A699TDS5_TANCI</name>
<proteinExistence type="predicted"/>
<evidence type="ECO:0000313" key="2">
    <source>
        <dbReference type="EMBL" id="GFD07743.1"/>
    </source>
</evidence>